<keyword evidence="2" id="KW-0472">Membrane</keyword>
<gene>
    <name evidence="3" type="ORF">Din_022081</name>
</gene>
<organism evidence="3">
    <name type="scientific">Davidia involucrata</name>
    <name type="common">Dove tree</name>
    <dbReference type="NCBI Taxonomy" id="16924"/>
    <lineage>
        <taxon>Eukaryota</taxon>
        <taxon>Viridiplantae</taxon>
        <taxon>Streptophyta</taxon>
        <taxon>Embryophyta</taxon>
        <taxon>Tracheophyta</taxon>
        <taxon>Spermatophyta</taxon>
        <taxon>Magnoliopsida</taxon>
        <taxon>eudicotyledons</taxon>
        <taxon>Gunneridae</taxon>
        <taxon>Pentapetalae</taxon>
        <taxon>asterids</taxon>
        <taxon>Cornales</taxon>
        <taxon>Nyssaceae</taxon>
        <taxon>Davidia</taxon>
    </lineage>
</organism>
<dbReference type="AlphaFoldDB" id="A0A5B7A746"/>
<evidence type="ECO:0000313" key="3">
    <source>
        <dbReference type="EMBL" id="MPA52640.1"/>
    </source>
</evidence>
<evidence type="ECO:0000256" key="2">
    <source>
        <dbReference type="SAM" id="Phobius"/>
    </source>
</evidence>
<reference evidence="3" key="1">
    <citation type="submission" date="2019-08" db="EMBL/GenBank/DDBJ databases">
        <title>Reference gene set and small RNA set construction with multiple tissues from Davidia involucrata Baill.</title>
        <authorList>
            <person name="Yang H."/>
            <person name="Zhou C."/>
            <person name="Li G."/>
            <person name="Wang J."/>
            <person name="Gao P."/>
            <person name="Wang M."/>
            <person name="Wang R."/>
            <person name="Zhao Y."/>
        </authorList>
    </citation>
    <scope>NUCLEOTIDE SEQUENCE</scope>
    <source>
        <tissue evidence="3">Mixed with DoveR01_LX</tissue>
    </source>
</reference>
<dbReference type="GO" id="GO:0004439">
    <property type="term" value="F:phosphatidylinositol-4,5-bisphosphate 5-phosphatase activity"/>
    <property type="evidence" value="ECO:0007669"/>
    <property type="project" value="UniProtKB-EC"/>
</dbReference>
<dbReference type="EMBL" id="GHES01022081">
    <property type="protein sequence ID" value="MPA52640.1"/>
    <property type="molecule type" value="Transcribed_RNA"/>
</dbReference>
<name>A0A5B7A746_DAVIN</name>
<proteinExistence type="predicted"/>
<feature type="transmembrane region" description="Helical" evidence="2">
    <location>
        <begin position="13"/>
        <end position="39"/>
    </location>
</feature>
<dbReference type="GO" id="GO:0046856">
    <property type="term" value="P:phosphatidylinositol dephosphorylation"/>
    <property type="evidence" value="ECO:0007669"/>
    <property type="project" value="TreeGrafter"/>
</dbReference>
<dbReference type="Gene3D" id="3.60.10.10">
    <property type="entry name" value="Endonuclease/exonuclease/phosphatase"/>
    <property type="match status" value="1"/>
</dbReference>
<dbReference type="PROSITE" id="PS51257">
    <property type="entry name" value="PROKAR_LIPOPROTEIN"/>
    <property type="match status" value="1"/>
</dbReference>
<accession>A0A5B7A746</accession>
<dbReference type="GO" id="GO:0034485">
    <property type="term" value="F:phosphatidylinositol-3,4,5-trisphosphate 5-phosphatase activity"/>
    <property type="evidence" value="ECO:0007669"/>
    <property type="project" value="TreeGrafter"/>
</dbReference>
<dbReference type="InterPro" id="IPR045849">
    <property type="entry name" value="IP5P_plant"/>
</dbReference>
<keyword evidence="2" id="KW-0812">Transmembrane</keyword>
<sequence length="151" mass="17461">MRHRLGLSCNLQVLAYMILFLFFGCFCCCCCRLLCFYIAMRVMHEMNIVYGGRCDRILWYGKEVKQLSYFRSESKFSDHRPVSAIFSTQIEVVKPTNPTVAALQPIAPTINPPNKTVRILWFCQGSIRHSFCAFLLIDDVLMGWALSNKFQ</sequence>
<dbReference type="SUPFAM" id="SSF56219">
    <property type="entry name" value="DNase I-like"/>
    <property type="match status" value="1"/>
</dbReference>
<protein>
    <submittedName>
        <fullName evidence="3">Putative type I inositol 1,4,5-trisphosphate 5-phosphatase CVP2-like</fullName>
        <ecNumber evidence="3">3.1.3.36</ecNumber>
    </submittedName>
</protein>
<dbReference type="InterPro" id="IPR036691">
    <property type="entry name" value="Endo/exonu/phosph_ase_sf"/>
</dbReference>
<dbReference type="GO" id="GO:0004445">
    <property type="term" value="F:inositol-polyphosphate 5-phosphatase activity"/>
    <property type="evidence" value="ECO:0007669"/>
    <property type="project" value="InterPro"/>
</dbReference>
<keyword evidence="2" id="KW-1133">Transmembrane helix</keyword>
<evidence type="ECO:0000256" key="1">
    <source>
        <dbReference type="ARBA" id="ARBA00022801"/>
    </source>
</evidence>
<dbReference type="PANTHER" id="PTHR45666:SF7">
    <property type="entry name" value="TYPE IV INOSITOL POLYPHOSPHATE 5-PHOSPHATASE 6-LIKE"/>
    <property type="match status" value="1"/>
</dbReference>
<keyword evidence="1 3" id="KW-0378">Hydrolase</keyword>
<dbReference type="PANTHER" id="PTHR45666">
    <property type="entry name" value="TYPE IV INOSITOL POLYPHOSPHATE 5-PHOSPHATASE 9"/>
    <property type="match status" value="1"/>
</dbReference>
<dbReference type="EC" id="3.1.3.36" evidence="3"/>